<dbReference type="Proteomes" id="UP001431783">
    <property type="component" value="Unassembled WGS sequence"/>
</dbReference>
<dbReference type="InterPro" id="IPR001841">
    <property type="entry name" value="Znf_RING"/>
</dbReference>
<evidence type="ECO:0000256" key="5">
    <source>
        <dbReference type="SAM" id="MobiDB-lite"/>
    </source>
</evidence>
<name>A0AAW1TQT8_9CUCU</name>
<dbReference type="Pfam" id="PF13639">
    <property type="entry name" value="zf-RING_2"/>
    <property type="match status" value="2"/>
</dbReference>
<keyword evidence="1" id="KW-0479">Metal-binding</keyword>
<evidence type="ECO:0000256" key="3">
    <source>
        <dbReference type="ARBA" id="ARBA00022833"/>
    </source>
</evidence>
<dbReference type="GO" id="GO:0008270">
    <property type="term" value="F:zinc ion binding"/>
    <property type="evidence" value="ECO:0007669"/>
    <property type="project" value="UniProtKB-KW"/>
</dbReference>
<gene>
    <name evidence="7" type="ORF">WA026_018827</name>
</gene>
<evidence type="ECO:0000313" key="7">
    <source>
        <dbReference type="EMBL" id="KAK9872693.1"/>
    </source>
</evidence>
<feature type="region of interest" description="Disordered" evidence="5">
    <location>
        <begin position="1"/>
        <end position="27"/>
    </location>
</feature>
<dbReference type="PANTHER" id="PTHR46171:SF3">
    <property type="entry name" value="GH10160P"/>
    <property type="match status" value="1"/>
</dbReference>
<proteinExistence type="predicted"/>
<dbReference type="AlphaFoldDB" id="A0AAW1TQT8"/>
<feature type="domain" description="RING-type" evidence="6">
    <location>
        <begin position="360"/>
        <end position="401"/>
    </location>
</feature>
<comment type="caution">
    <text evidence="7">The sequence shown here is derived from an EMBL/GenBank/DDBJ whole genome shotgun (WGS) entry which is preliminary data.</text>
</comment>
<dbReference type="CDD" id="cd16472">
    <property type="entry name" value="RING-H2_RNF38-like"/>
    <property type="match status" value="1"/>
</dbReference>
<evidence type="ECO:0000256" key="4">
    <source>
        <dbReference type="PROSITE-ProRule" id="PRU00175"/>
    </source>
</evidence>
<dbReference type="InterPro" id="IPR013083">
    <property type="entry name" value="Znf_RING/FYVE/PHD"/>
</dbReference>
<dbReference type="EMBL" id="JARQZJ010000012">
    <property type="protein sequence ID" value="KAK9872693.1"/>
    <property type="molecule type" value="Genomic_DNA"/>
</dbReference>
<keyword evidence="2 4" id="KW-0863">Zinc-finger</keyword>
<dbReference type="Gene3D" id="3.30.40.10">
    <property type="entry name" value="Zinc/RING finger domain, C3HC4 (zinc finger)"/>
    <property type="match status" value="2"/>
</dbReference>
<feature type="domain" description="RING-type" evidence="6">
    <location>
        <begin position="201"/>
        <end position="231"/>
    </location>
</feature>
<dbReference type="SUPFAM" id="SSF57850">
    <property type="entry name" value="RING/U-box"/>
    <property type="match status" value="2"/>
</dbReference>
<dbReference type="PANTHER" id="PTHR46171">
    <property type="entry name" value="GH10160P"/>
    <property type="match status" value="1"/>
</dbReference>
<protein>
    <recommendedName>
        <fullName evidence="6">RING-type domain-containing protein</fullName>
    </recommendedName>
</protein>
<accession>A0AAW1TQT8</accession>
<dbReference type="SMART" id="SM00184">
    <property type="entry name" value="RING"/>
    <property type="match status" value="2"/>
</dbReference>
<sequence length="412" mass="47808">MNTQHHFTRQHLPASTNNSMQDCPSSHRHLYRKRNQLQNADHQNFSTSRPSVGHPSLHHPVIEVTRYEPVGTLERPDTLEVDLSNDRRVNSPSSLHDAFQFLHIQPQQVTPSGSSTISEHTRLCQPRARWHYNASLLDASDDFSSFTQDDLSSEDSTETDNYQELLRLAKILAKPRGLIDIGLLYSYQFEKDKHQSDQTSCVVCMCEFEDSQLLRVLPCFHEYHAECIDKWFMRPDNLEIDLSNDFRVNSPSSLHDAFQFLHVQPHQVTPSESSIISEHTRLCQPRARWHYNASLLDASDDFRFCTQDDLSSQDSTETDNYQELLRLAKILAKPRGLVDSELLYSYQFEKDKHQSDQTSCVVCMCEFEDSQLLRVLPCFHEYHAECIDKWFMSHTTCPICRGNVKNYFTTND</sequence>
<dbReference type="GO" id="GO:0061630">
    <property type="term" value="F:ubiquitin protein ligase activity"/>
    <property type="evidence" value="ECO:0007669"/>
    <property type="project" value="TreeGrafter"/>
</dbReference>
<dbReference type="GO" id="GO:0016567">
    <property type="term" value="P:protein ubiquitination"/>
    <property type="evidence" value="ECO:0007669"/>
    <property type="project" value="TreeGrafter"/>
</dbReference>
<evidence type="ECO:0000259" key="6">
    <source>
        <dbReference type="PROSITE" id="PS50089"/>
    </source>
</evidence>
<evidence type="ECO:0000313" key="8">
    <source>
        <dbReference type="Proteomes" id="UP001431783"/>
    </source>
</evidence>
<feature type="compositionally biased region" description="Polar residues" evidence="5">
    <location>
        <begin position="13"/>
        <end position="24"/>
    </location>
</feature>
<organism evidence="7 8">
    <name type="scientific">Henosepilachna vigintioctopunctata</name>
    <dbReference type="NCBI Taxonomy" id="420089"/>
    <lineage>
        <taxon>Eukaryota</taxon>
        <taxon>Metazoa</taxon>
        <taxon>Ecdysozoa</taxon>
        <taxon>Arthropoda</taxon>
        <taxon>Hexapoda</taxon>
        <taxon>Insecta</taxon>
        <taxon>Pterygota</taxon>
        <taxon>Neoptera</taxon>
        <taxon>Endopterygota</taxon>
        <taxon>Coleoptera</taxon>
        <taxon>Polyphaga</taxon>
        <taxon>Cucujiformia</taxon>
        <taxon>Coccinelloidea</taxon>
        <taxon>Coccinellidae</taxon>
        <taxon>Epilachninae</taxon>
        <taxon>Epilachnini</taxon>
        <taxon>Henosepilachna</taxon>
    </lineage>
</organism>
<reference evidence="7 8" key="1">
    <citation type="submission" date="2023-03" db="EMBL/GenBank/DDBJ databases">
        <title>Genome insight into feeding habits of ladybird beetles.</title>
        <authorList>
            <person name="Li H.-S."/>
            <person name="Huang Y.-H."/>
            <person name="Pang H."/>
        </authorList>
    </citation>
    <scope>NUCLEOTIDE SEQUENCE [LARGE SCALE GENOMIC DNA]</scope>
    <source>
        <strain evidence="7">SYSU_2023b</strain>
        <tissue evidence="7">Whole body</tissue>
    </source>
</reference>
<keyword evidence="3" id="KW-0862">Zinc</keyword>
<evidence type="ECO:0000256" key="2">
    <source>
        <dbReference type="ARBA" id="ARBA00022771"/>
    </source>
</evidence>
<dbReference type="PROSITE" id="PS50089">
    <property type="entry name" value="ZF_RING_2"/>
    <property type="match status" value="2"/>
</dbReference>
<dbReference type="FunFam" id="3.30.40.10:FF:000024">
    <property type="entry name" value="RING finger protein 44 isoform X1"/>
    <property type="match status" value="1"/>
</dbReference>
<evidence type="ECO:0000256" key="1">
    <source>
        <dbReference type="ARBA" id="ARBA00022723"/>
    </source>
</evidence>
<keyword evidence="8" id="KW-1185">Reference proteome</keyword>